<sequence length="123" mass="13331">MNERGLAAQRTHSVDGKGRFGREVITPRMCKRGPLCGQGRETSLAPYQNGALIEDKRGAAIHPPPFHLIIISAIVQIMSCRFAFNGNCRPMRGGGVGGRALSAPLLSDPADFWESDSRRDGNI</sequence>
<dbReference type="AlphaFoldDB" id="A0AAV4Q9V1"/>
<dbReference type="Proteomes" id="UP001054837">
    <property type="component" value="Unassembled WGS sequence"/>
</dbReference>
<evidence type="ECO:0000313" key="2">
    <source>
        <dbReference type="Proteomes" id="UP001054837"/>
    </source>
</evidence>
<reference evidence="1 2" key="1">
    <citation type="submission" date="2021-06" db="EMBL/GenBank/DDBJ databases">
        <title>Caerostris darwini draft genome.</title>
        <authorList>
            <person name="Kono N."/>
            <person name="Arakawa K."/>
        </authorList>
    </citation>
    <scope>NUCLEOTIDE SEQUENCE [LARGE SCALE GENOMIC DNA]</scope>
</reference>
<organism evidence="1 2">
    <name type="scientific">Caerostris darwini</name>
    <dbReference type="NCBI Taxonomy" id="1538125"/>
    <lineage>
        <taxon>Eukaryota</taxon>
        <taxon>Metazoa</taxon>
        <taxon>Ecdysozoa</taxon>
        <taxon>Arthropoda</taxon>
        <taxon>Chelicerata</taxon>
        <taxon>Arachnida</taxon>
        <taxon>Araneae</taxon>
        <taxon>Araneomorphae</taxon>
        <taxon>Entelegynae</taxon>
        <taxon>Araneoidea</taxon>
        <taxon>Araneidae</taxon>
        <taxon>Caerostris</taxon>
    </lineage>
</organism>
<keyword evidence="2" id="KW-1185">Reference proteome</keyword>
<gene>
    <name evidence="1" type="ORF">CDAR_76461</name>
</gene>
<proteinExistence type="predicted"/>
<name>A0AAV4Q9V1_9ARAC</name>
<accession>A0AAV4Q9V1</accession>
<dbReference type="EMBL" id="BPLQ01004264">
    <property type="protein sequence ID" value="GIY06803.1"/>
    <property type="molecule type" value="Genomic_DNA"/>
</dbReference>
<comment type="caution">
    <text evidence="1">The sequence shown here is derived from an EMBL/GenBank/DDBJ whole genome shotgun (WGS) entry which is preliminary data.</text>
</comment>
<evidence type="ECO:0000313" key="1">
    <source>
        <dbReference type="EMBL" id="GIY06803.1"/>
    </source>
</evidence>
<protein>
    <submittedName>
        <fullName evidence="1">Uncharacterized protein</fullName>
    </submittedName>
</protein>